<keyword evidence="2" id="KW-0812">Transmembrane</keyword>
<dbReference type="AlphaFoldDB" id="A0AAD5RJX0"/>
<accession>A0AAD5RJX0</accession>
<feature type="transmembrane region" description="Helical" evidence="2">
    <location>
        <begin position="132"/>
        <end position="156"/>
    </location>
</feature>
<evidence type="ECO:0000256" key="1">
    <source>
        <dbReference type="SAM" id="MobiDB-lite"/>
    </source>
</evidence>
<protein>
    <submittedName>
        <fullName evidence="3">Uncharacterized protein</fullName>
    </submittedName>
</protein>
<name>A0AAD5RJX0_9PEZI</name>
<evidence type="ECO:0000313" key="4">
    <source>
        <dbReference type="Proteomes" id="UP001201980"/>
    </source>
</evidence>
<keyword evidence="4" id="KW-1185">Reference proteome</keyword>
<gene>
    <name evidence="3" type="ORF">MKZ38_006417</name>
</gene>
<keyword evidence="2" id="KW-1133">Transmembrane helix</keyword>
<evidence type="ECO:0000313" key="3">
    <source>
        <dbReference type="EMBL" id="KAJ2895480.1"/>
    </source>
</evidence>
<keyword evidence="2" id="KW-0472">Membrane</keyword>
<proteinExistence type="predicted"/>
<feature type="region of interest" description="Disordered" evidence="1">
    <location>
        <begin position="97"/>
        <end position="117"/>
    </location>
</feature>
<evidence type="ECO:0000256" key="2">
    <source>
        <dbReference type="SAM" id="Phobius"/>
    </source>
</evidence>
<sequence>MAVITASTSLPPPTSTAITYKPLIQTLTKPDLSTFTTSFTPGMSHATTRTYSYPTYRPRQFSPLSDGPFFTPSPSTLSPGPTSAAVPTTLLSSITLQETPVDPSSPPNPPDYNSTLNPGEAKKAALNEALRISAWVLLVLFVVAVAGFIVAQIMVWEAARKTRKLEGRHPGWGDLFWKRIRHGGRKVVVDTWK</sequence>
<organism evidence="3 4">
    <name type="scientific">Zalerion maritima</name>
    <dbReference type="NCBI Taxonomy" id="339359"/>
    <lineage>
        <taxon>Eukaryota</taxon>
        <taxon>Fungi</taxon>
        <taxon>Dikarya</taxon>
        <taxon>Ascomycota</taxon>
        <taxon>Pezizomycotina</taxon>
        <taxon>Sordariomycetes</taxon>
        <taxon>Lulworthiomycetidae</taxon>
        <taxon>Lulworthiales</taxon>
        <taxon>Lulworthiaceae</taxon>
        <taxon>Zalerion</taxon>
    </lineage>
</organism>
<comment type="caution">
    <text evidence="3">The sequence shown here is derived from an EMBL/GenBank/DDBJ whole genome shotgun (WGS) entry which is preliminary data.</text>
</comment>
<dbReference type="EMBL" id="JAKWBI020000399">
    <property type="protein sequence ID" value="KAJ2895480.1"/>
    <property type="molecule type" value="Genomic_DNA"/>
</dbReference>
<dbReference type="Proteomes" id="UP001201980">
    <property type="component" value="Unassembled WGS sequence"/>
</dbReference>
<reference evidence="3" key="1">
    <citation type="submission" date="2022-07" db="EMBL/GenBank/DDBJ databases">
        <title>Draft genome sequence of Zalerion maritima ATCC 34329, a (micro)plastics degrading marine fungus.</title>
        <authorList>
            <person name="Paco A."/>
            <person name="Goncalves M.F.M."/>
            <person name="Rocha-Santos T.A.P."/>
            <person name="Alves A."/>
        </authorList>
    </citation>
    <scope>NUCLEOTIDE SEQUENCE</scope>
    <source>
        <strain evidence="3">ATCC 34329</strain>
    </source>
</reference>